<keyword evidence="1" id="KW-0732">Signal</keyword>
<dbReference type="AlphaFoldDB" id="A0A366CU79"/>
<dbReference type="RefSeq" id="WP_113875519.1">
    <property type="nucleotide sequence ID" value="NZ_QNRF01000010.1"/>
</dbReference>
<proteinExistence type="predicted"/>
<evidence type="ECO:0000313" key="3">
    <source>
        <dbReference type="EMBL" id="RBO79860.1"/>
    </source>
</evidence>
<keyword evidence="4" id="KW-1185">Reference proteome</keyword>
<dbReference type="Gene3D" id="3.40.50.1820">
    <property type="entry name" value="alpha/beta hydrolase"/>
    <property type="match status" value="1"/>
</dbReference>
<feature type="signal peptide" evidence="1">
    <location>
        <begin position="1"/>
        <end position="20"/>
    </location>
</feature>
<dbReference type="OrthoDB" id="5522031at2"/>
<comment type="caution">
    <text evidence="3">The sequence shown here is derived from an EMBL/GenBank/DDBJ whole genome shotgun (WGS) entry which is preliminary data.</text>
</comment>
<dbReference type="InterPro" id="IPR051218">
    <property type="entry name" value="Sec_MonoDiacylglyc_Lipase"/>
</dbReference>
<name>A0A366CU79_9GAMM</name>
<feature type="chain" id="PRO_5016611585" evidence="1">
    <location>
        <begin position="21"/>
        <end position="294"/>
    </location>
</feature>
<dbReference type="CDD" id="cd00519">
    <property type="entry name" value="Lipase_3"/>
    <property type="match status" value="1"/>
</dbReference>
<evidence type="ECO:0000313" key="4">
    <source>
        <dbReference type="Proteomes" id="UP000252086"/>
    </source>
</evidence>
<dbReference type="Pfam" id="PF01764">
    <property type="entry name" value="Lipase_3"/>
    <property type="match status" value="1"/>
</dbReference>
<protein>
    <submittedName>
        <fullName evidence="3">Lipase (Class 3)</fullName>
    </submittedName>
</protein>
<dbReference type="GO" id="GO:0006629">
    <property type="term" value="P:lipid metabolic process"/>
    <property type="evidence" value="ECO:0007669"/>
    <property type="project" value="InterPro"/>
</dbReference>
<dbReference type="Proteomes" id="UP000252086">
    <property type="component" value="Unassembled WGS sequence"/>
</dbReference>
<dbReference type="InterPro" id="IPR002921">
    <property type="entry name" value="Fungal_lipase-type"/>
</dbReference>
<gene>
    <name evidence="3" type="ORF">DFP76_11038</name>
</gene>
<evidence type="ECO:0000259" key="2">
    <source>
        <dbReference type="Pfam" id="PF01764"/>
    </source>
</evidence>
<dbReference type="EMBL" id="QNRF01000010">
    <property type="protein sequence ID" value="RBO79860.1"/>
    <property type="molecule type" value="Genomic_DNA"/>
</dbReference>
<dbReference type="PANTHER" id="PTHR45856:SF24">
    <property type="entry name" value="FUNGAL LIPASE-LIKE DOMAIN-CONTAINING PROTEIN"/>
    <property type="match status" value="1"/>
</dbReference>
<feature type="domain" description="Fungal lipase-type" evidence="2">
    <location>
        <begin position="86"/>
        <end position="207"/>
    </location>
</feature>
<accession>A0A366CU79</accession>
<dbReference type="PANTHER" id="PTHR45856">
    <property type="entry name" value="ALPHA/BETA-HYDROLASES SUPERFAMILY PROTEIN"/>
    <property type="match status" value="1"/>
</dbReference>
<dbReference type="SUPFAM" id="SSF53474">
    <property type="entry name" value="alpha/beta-Hydrolases"/>
    <property type="match status" value="1"/>
</dbReference>
<reference evidence="3 4" key="1">
    <citation type="submission" date="2018-06" db="EMBL/GenBank/DDBJ databases">
        <title>Genomic Encyclopedia of Type Strains, Phase III (KMG-III): the genomes of soil and plant-associated and newly described type strains.</title>
        <authorList>
            <person name="Whitman W."/>
        </authorList>
    </citation>
    <scope>NUCLEOTIDE SEQUENCE [LARGE SCALE GENOMIC DNA]</scope>
    <source>
        <strain evidence="3 4">CECT 7732</strain>
    </source>
</reference>
<organism evidence="3 4">
    <name type="scientific">Marinomonas aquiplantarum</name>
    <dbReference type="NCBI Taxonomy" id="491951"/>
    <lineage>
        <taxon>Bacteria</taxon>
        <taxon>Pseudomonadati</taxon>
        <taxon>Pseudomonadota</taxon>
        <taxon>Gammaproteobacteria</taxon>
        <taxon>Oceanospirillales</taxon>
        <taxon>Oceanospirillaceae</taxon>
        <taxon>Marinomonas</taxon>
    </lineage>
</organism>
<dbReference type="InterPro" id="IPR029058">
    <property type="entry name" value="AB_hydrolase_fold"/>
</dbReference>
<sequence>MRVVILLSILLISAFNPALAEPDFAHIKHMAQLSSDTYEAAQQEELNTNTLADKLAQQDEVLLHDSVIPNSDVLYFLSENSQYQTIAIRGTANLNNVIVDLTVSLQPNKALGILLHQGFAEAAQQVLEDVRPYLRSNKPIRITGHSLGGAIAVVLGMLVQEESLPLEQITTFGQPKVTNVSGAKKFADLPLIRVVTQDDIVPLVPPISPLQIRNLDIFWHMGEEIILLAPHQYSITSGLKSAMRATKFTNKLPSEANLLAHTMAQYLSLLEQLQQNKQAIPYRMDINLFGISID</sequence>
<evidence type="ECO:0000256" key="1">
    <source>
        <dbReference type="SAM" id="SignalP"/>
    </source>
</evidence>